<dbReference type="GO" id="GO:0046872">
    <property type="term" value="F:metal ion binding"/>
    <property type="evidence" value="ECO:0007669"/>
    <property type="project" value="UniProtKB-KW"/>
</dbReference>
<feature type="domain" description="Aflatoxin regulatory protein" evidence="6">
    <location>
        <begin position="67"/>
        <end position="166"/>
    </location>
</feature>
<accession>A0A9W9Q317</accession>
<evidence type="ECO:0000256" key="2">
    <source>
        <dbReference type="ARBA" id="ARBA00023015"/>
    </source>
</evidence>
<protein>
    <recommendedName>
        <fullName evidence="6">Aflatoxin regulatory protein domain-containing protein</fullName>
    </recommendedName>
</protein>
<dbReference type="GO" id="GO:0003677">
    <property type="term" value="F:DNA binding"/>
    <property type="evidence" value="ECO:0007669"/>
    <property type="project" value="UniProtKB-KW"/>
</dbReference>
<keyword evidence="8" id="KW-1185">Reference proteome</keyword>
<gene>
    <name evidence="7" type="ORF">N7476_002074</name>
</gene>
<evidence type="ECO:0000256" key="4">
    <source>
        <dbReference type="ARBA" id="ARBA00023163"/>
    </source>
</evidence>
<dbReference type="InterPro" id="IPR013700">
    <property type="entry name" value="AflR"/>
</dbReference>
<dbReference type="EMBL" id="JAPZBO010000002">
    <property type="protein sequence ID" value="KAJ5323474.1"/>
    <property type="molecule type" value="Genomic_DNA"/>
</dbReference>
<keyword evidence="2" id="KW-0805">Transcription regulation</keyword>
<sequence length="261" mass="29238">MANKANNFEVFGKASSYNFDLPTELDFTDPELMNPMNPDLMPANLSPASSTNMTDLQLHQTCSEANRTCPSSVLNVLRILCVPPTICLSISEDAFSPQLAGAAHCQIRKMDEVLKINRGVIELVLRVFRCSCSEKSSLQLLLIIVCDRLTAWYHAMSRPNDPLSTSTRSGDEPSERVLTQPITIGEFPMDPAMQLCMRDQLILGELQSVQGMIRKFSDCVQQTKNRDKSARGQRFYDIMSRLLRDQLQAQSILTCRGTDLN</sequence>
<evidence type="ECO:0000313" key="8">
    <source>
        <dbReference type="Proteomes" id="UP001147746"/>
    </source>
</evidence>
<dbReference type="Pfam" id="PF08493">
    <property type="entry name" value="AflR"/>
    <property type="match status" value="1"/>
</dbReference>
<reference evidence="7" key="1">
    <citation type="submission" date="2022-12" db="EMBL/GenBank/DDBJ databases">
        <authorList>
            <person name="Petersen C."/>
        </authorList>
    </citation>
    <scope>NUCLEOTIDE SEQUENCE</scope>
    <source>
        <strain evidence="7">IBT 21472</strain>
    </source>
</reference>
<name>A0A9W9Q317_9EURO</name>
<keyword evidence="5" id="KW-0539">Nucleus</keyword>
<evidence type="ECO:0000256" key="5">
    <source>
        <dbReference type="ARBA" id="ARBA00023242"/>
    </source>
</evidence>
<reference evidence="7" key="2">
    <citation type="journal article" date="2023" name="IMA Fungus">
        <title>Comparative genomic study of the Penicillium genus elucidates a diverse pangenome and 15 lateral gene transfer events.</title>
        <authorList>
            <person name="Petersen C."/>
            <person name="Sorensen T."/>
            <person name="Nielsen M.R."/>
            <person name="Sondergaard T.E."/>
            <person name="Sorensen J.L."/>
            <person name="Fitzpatrick D.A."/>
            <person name="Frisvad J.C."/>
            <person name="Nielsen K.L."/>
        </authorList>
    </citation>
    <scope>NUCLEOTIDE SEQUENCE</scope>
    <source>
        <strain evidence="7">IBT 21472</strain>
    </source>
</reference>
<evidence type="ECO:0000256" key="1">
    <source>
        <dbReference type="ARBA" id="ARBA00022723"/>
    </source>
</evidence>
<keyword evidence="3" id="KW-0238">DNA-binding</keyword>
<dbReference type="AlphaFoldDB" id="A0A9W9Q317"/>
<evidence type="ECO:0000256" key="3">
    <source>
        <dbReference type="ARBA" id="ARBA00023125"/>
    </source>
</evidence>
<proteinExistence type="predicted"/>
<keyword evidence="1" id="KW-0479">Metal-binding</keyword>
<dbReference type="GO" id="GO:0045122">
    <property type="term" value="P:aflatoxin biosynthetic process"/>
    <property type="evidence" value="ECO:0007669"/>
    <property type="project" value="InterPro"/>
</dbReference>
<evidence type="ECO:0000313" key="7">
    <source>
        <dbReference type="EMBL" id="KAJ5323474.1"/>
    </source>
</evidence>
<dbReference type="Proteomes" id="UP001147746">
    <property type="component" value="Unassembled WGS sequence"/>
</dbReference>
<dbReference type="GO" id="GO:0006355">
    <property type="term" value="P:regulation of DNA-templated transcription"/>
    <property type="evidence" value="ECO:0007669"/>
    <property type="project" value="InterPro"/>
</dbReference>
<evidence type="ECO:0000259" key="6">
    <source>
        <dbReference type="Pfam" id="PF08493"/>
    </source>
</evidence>
<keyword evidence="4" id="KW-0804">Transcription</keyword>
<organism evidence="7 8">
    <name type="scientific">Penicillium atrosanguineum</name>
    <dbReference type="NCBI Taxonomy" id="1132637"/>
    <lineage>
        <taxon>Eukaryota</taxon>
        <taxon>Fungi</taxon>
        <taxon>Dikarya</taxon>
        <taxon>Ascomycota</taxon>
        <taxon>Pezizomycotina</taxon>
        <taxon>Eurotiomycetes</taxon>
        <taxon>Eurotiomycetidae</taxon>
        <taxon>Eurotiales</taxon>
        <taxon>Aspergillaceae</taxon>
        <taxon>Penicillium</taxon>
    </lineage>
</organism>
<dbReference type="GO" id="GO:0005634">
    <property type="term" value="C:nucleus"/>
    <property type="evidence" value="ECO:0007669"/>
    <property type="project" value="InterPro"/>
</dbReference>
<comment type="caution">
    <text evidence="7">The sequence shown here is derived from an EMBL/GenBank/DDBJ whole genome shotgun (WGS) entry which is preliminary data.</text>
</comment>